<dbReference type="Gene3D" id="1.10.287.1490">
    <property type="match status" value="1"/>
</dbReference>
<proteinExistence type="predicted"/>
<sequence>MQSVLWRANYETMDPASAPLTPHSLPPSGPGKSTVRSSRSRKRGPEMTMYATSPPGASHRSMGIMQELQKYIAHVESLAAHRKMEIEKLNEEKRDLEKLMRLPTDRPALLKAPAIGDIRGDEPSQVKFLLEDIRVLKDRVRKYKERSQSGDRQVAAQQNHILRLQDRVATLEGSLQMANRTETQISEEQRLAGEVESKDKEIRDLRDKVQIAQRSREADARRHKIEAQELRKESAGLKKEVARLTAELEERNKEIRMDAMKIRSLRKKLDPIKRQLNQVVNQNPVTGDPETYSPTASVNGPLPPLTDGDYSLANPGFDFSGHDSPRDGTGLESAVSLTPGSMREELRRLQALCQTQQAKLARLAGGEPGVEENGSGAGLRKDVSQDEAAVLIQKALRGYAERKNYVRQKSAAMRIQAQLRGHQVRKRLKQQASDRALNPESLPVTPSGDKGTGEAGDQAGLKLNVLDGGEDERVSDNREGEISPGPSPTKEVLQLRQSSATSGTPTRAGSKTPVGKPASRDSPHGPMKRSPSSNGRNSPTVKRGAPGESHFSNPSPRPKASKAL</sequence>
<protein>
    <submittedName>
        <fullName evidence="3">Uncharacterized protein</fullName>
    </submittedName>
</protein>
<dbReference type="EMBL" id="DF237372">
    <property type="protein sequence ID" value="GAQ88383.1"/>
    <property type="molecule type" value="Genomic_DNA"/>
</dbReference>
<dbReference type="OrthoDB" id="542398at2759"/>
<keyword evidence="4" id="KW-1185">Reference proteome</keyword>
<feature type="compositionally biased region" description="Basic and acidic residues" evidence="2">
    <location>
        <begin position="471"/>
        <end position="481"/>
    </location>
</feature>
<feature type="region of interest" description="Disordered" evidence="2">
    <location>
        <begin position="429"/>
        <end position="564"/>
    </location>
</feature>
<name>A0A1Y1ICR3_KLENI</name>
<feature type="coiled-coil region" evidence="1">
    <location>
        <begin position="126"/>
        <end position="254"/>
    </location>
</feature>
<gene>
    <name evidence="3" type="ORF">KFL_004230060</name>
</gene>
<dbReference type="AlphaFoldDB" id="A0A1Y1ICR3"/>
<dbReference type="PROSITE" id="PS50096">
    <property type="entry name" value="IQ"/>
    <property type="match status" value="2"/>
</dbReference>
<evidence type="ECO:0000313" key="3">
    <source>
        <dbReference type="EMBL" id="GAQ88383.1"/>
    </source>
</evidence>
<feature type="region of interest" description="Disordered" evidence="2">
    <location>
        <begin position="282"/>
        <end position="308"/>
    </location>
</feature>
<dbReference type="InterPro" id="IPR027417">
    <property type="entry name" value="P-loop_NTPase"/>
</dbReference>
<keyword evidence="1" id="KW-0175">Coiled coil</keyword>
<dbReference type="Gene3D" id="1.20.5.190">
    <property type="match status" value="1"/>
</dbReference>
<evidence type="ECO:0000313" key="4">
    <source>
        <dbReference type="Proteomes" id="UP000054558"/>
    </source>
</evidence>
<dbReference type="SUPFAM" id="SSF52540">
    <property type="entry name" value="P-loop containing nucleoside triphosphate hydrolases"/>
    <property type="match status" value="1"/>
</dbReference>
<feature type="compositionally biased region" description="Polar residues" evidence="2">
    <location>
        <begin position="530"/>
        <end position="540"/>
    </location>
</feature>
<dbReference type="Pfam" id="PF00612">
    <property type="entry name" value="IQ"/>
    <property type="match status" value="2"/>
</dbReference>
<feature type="region of interest" description="Disordered" evidence="2">
    <location>
        <begin position="1"/>
        <end position="60"/>
    </location>
</feature>
<feature type="compositionally biased region" description="Polar residues" evidence="2">
    <location>
        <begin position="495"/>
        <end position="509"/>
    </location>
</feature>
<dbReference type="SMART" id="SM00015">
    <property type="entry name" value="IQ"/>
    <property type="match status" value="2"/>
</dbReference>
<dbReference type="STRING" id="105231.A0A1Y1ICR3"/>
<reference evidence="3 4" key="1">
    <citation type="journal article" date="2014" name="Nat. Commun.">
        <title>Klebsormidium flaccidum genome reveals primary factors for plant terrestrial adaptation.</title>
        <authorList>
            <person name="Hori K."/>
            <person name="Maruyama F."/>
            <person name="Fujisawa T."/>
            <person name="Togashi T."/>
            <person name="Yamamoto N."/>
            <person name="Seo M."/>
            <person name="Sato S."/>
            <person name="Yamada T."/>
            <person name="Mori H."/>
            <person name="Tajima N."/>
            <person name="Moriyama T."/>
            <person name="Ikeuchi M."/>
            <person name="Watanabe M."/>
            <person name="Wada H."/>
            <person name="Kobayashi K."/>
            <person name="Saito M."/>
            <person name="Masuda T."/>
            <person name="Sasaki-Sekimoto Y."/>
            <person name="Mashiguchi K."/>
            <person name="Awai K."/>
            <person name="Shimojima M."/>
            <person name="Masuda S."/>
            <person name="Iwai M."/>
            <person name="Nobusawa T."/>
            <person name="Narise T."/>
            <person name="Kondo S."/>
            <person name="Saito H."/>
            <person name="Sato R."/>
            <person name="Murakawa M."/>
            <person name="Ihara Y."/>
            <person name="Oshima-Yamada Y."/>
            <person name="Ohtaka K."/>
            <person name="Satoh M."/>
            <person name="Sonobe K."/>
            <person name="Ishii M."/>
            <person name="Ohtani R."/>
            <person name="Kanamori-Sato M."/>
            <person name="Honoki R."/>
            <person name="Miyazaki D."/>
            <person name="Mochizuki H."/>
            <person name="Umetsu J."/>
            <person name="Higashi K."/>
            <person name="Shibata D."/>
            <person name="Kamiya Y."/>
            <person name="Sato N."/>
            <person name="Nakamura Y."/>
            <person name="Tabata S."/>
            <person name="Ida S."/>
            <person name="Kurokawa K."/>
            <person name="Ohta H."/>
        </authorList>
    </citation>
    <scope>NUCLEOTIDE SEQUENCE [LARGE SCALE GENOMIC DNA]</scope>
    <source>
        <strain evidence="3 4">NIES-2285</strain>
    </source>
</reference>
<dbReference type="Proteomes" id="UP000054558">
    <property type="component" value="Unassembled WGS sequence"/>
</dbReference>
<organism evidence="3 4">
    <name type="scientific">Klebsormidium nitens</name>
    <name type="common">Green alga</name>
    <name type="synonym">Ulothrix nitens</name>
    <dbReference type="NCBI Taxonomy" id="105231"/>
    <lineage>
        <taxon>Eukaryota</taxon>
        <taxon>Viridiplantae</taxon>
        <taxon>Streptophyta</taxon>
        <taxon>Klebsormidiophyceae</taxon>
        <taxon>Klebsormidiales</taxon>
        <taxon>Klebsormidiaceae</taxon>
        <taxon>Klebsormidium</taxon>
    </lineage>
</organism>
<accession>A0A1Y1ICR3</accession>
<evidence type="ECO:0000256" key="1">
    <source>
        <dbReference type="SAM" id="Coils"/>
    </source>
</evidence>
<evidence type="ECO:0000256" key="2">
    <source>
        <dbReference type="SAM" id="MobiDB-lite"/>
    </source>
</evidence>
<dbReference type="InterPro" id="IPR000048">
    <property type="entry name" value="IQ_motif_EF-hand-BS"/>
</dbReference>